<dbReference type="Gene3D" id="3.40.50.2000">
    <property type="entry name" value="Glycogen Phosphorylase B"/>
    <property type="match status" value="3"/>
</dbReference>
<name>A0A2H1K4A8_9MICO</name>
<dbReference type="Pfam" id="PF00534">
    <property type="entry name" value="Glycos_transf_1"/>
    <property type="match status" value="1"/>
</dbReference>
<evidence type="ECO:0000259" key="2">
    <source>
        <dbReference type="Pfam" id="PF00534"/>
    </source>
</evidence>
<sequence>MNLGRIFGKRAQTPSDRESESLRVFELTWAIPSEFGGMTSVMLRRARNFTQLQNLPIDILTLDYKMDLAEVETRLRDSQELVDGVRIRNLWQEFAQYSDRQLRALGASSAGAGIPAGVNADSKRVTPRFVEYFDADKSVLRIDHFREDGSIFLTDDRDGGKRRLILVGRRGKYVGEFSRARDLYFSWLDVVTDRHSSVIISESKFVGSFLHHFERPKVKVGQVLHNTHIEPRSSSVFGRFTASRVGILSNWTKFDFLVFLTHRQRDDFIQAFGNSPGLFVIPNCTAVEAEVADDSGFRNIDSGAVVARLAGQKQIDHAIKAIGAVEEEVTLDIYGDGELRAELESQVSADARLTDRVRFKGFSSDAAEGLERYSFILLTSSYEGFGLVLIEAMSHGCIPIAYDIRYGPSEVIDHEVNGFLTDSVEGVTSAIERLIRMDPAEIAKLRTAARSKALTFNDENITRKWMQLFADVESIRRDAADHDLEKVTVGRVEHADSCLNFTLSVKGETSKDRRGDRLVLASRDKRFSIACMVGDGSVASVPTASILSVDSNVTFDAWYQHWNGGRVERLRVAHSIGGGDIVEPNMKIYPTIHGNLSVQTWKNAK</sequence>
<proteinExistence type="predicted"/>
<dbReference type="SUPFAM" id="SSF53756">
    <property type="entry name" value="UDP-Glycosyltransferase/glycogen phosphorylase"/>
    <property type="match status" value="1"/>
</dbReference>
<keyword evidence="3" id="KW-0328">Glycosyltransferase</keyword>
<feature type="domain" description="Glycosyl transferase family 1" evidence="2">
    <location>
        <begin position="305"/>
        <end position="440"/>
    </location>
</feature>
<accession>A0A2H1K4A8</accession>
<dbReference type="InterPro" id="IPR001296">
    <property type="entry name" value="Glyco_trans_1"/>
</dbReference>
<reference evidence="3 4" key="1">
    <citation type="submission" date="2017-03" db="EMBL/GenBank/DDBJ databases">
        <authorList>
            <person name="Afonso C.L."/>
            <person name="Miller P.J."/>
            <person name="Scott M.A."/>
            <person name="Spackman E."/>
            <person name="Goraichik I."/>
            <person name="Dimitrov K.M."/>
            <person name="Suarez D.L."/>
            <person name="Swayne D.E."/>
        </authorList>
    </citation>
    <scope>NUCLEOTIDE SEQUENCE [LARGE SCALE GENOMIC DNA]</scope>
    <source>
        <strain evidence="3 4">CNRZ 918</strain>
    </source>
</reference>
<organism evidence="3 4">
    <name type="scientific">Brevibacterium antiquum CNRZ 918</name>
    <dbReference type="NCBI Taxonomy" id="1255637"/>
    <lineage>
        <taxon>Bacteria</taxon>
        <taxon>Bacillati</taxon>
        <taxon>Actinomycetota</taxon>
        <taxon>Actinomycetes</taxon>
        <taxon>Micrococcales</taxon>
        <taxon>Brevibacteriaceae</taxon>
        <taxon>Brevibacterium</taxon>
    </lineage>
</organism>
<dbReference type="RefSeq" id="WP_101620210.1">
    <property type="nucleotide sequence ID" value="NZ_FXZD01000006.1"/>
</dbReference>
<keyword evidence="1 3" id="KW-0808">Transferase</keyword>
<protein>
    <submittedName>
        <fullName evidence="3">Poly(Glycerol-phosphate) alpha-glucosyltransferase</fullName>
        <ecNumber evidence="3">2.4.1.52</ecNumber>
    </submittedName>
</protein>
<dbReference type="PANTHER" id="PTHR12526">
    <property type="entry name" value="GLYCOSYLTRANSFERASE"/>
    <property type="match status" value="1"/>
</dbReference>
<dbReference type="Proteomes" id="UP000234433">
    <property type="component" value="Unassembled WGS sequence"/>
</dbReference>
<dbReference type="GO" id="GO:0047265">
    <property type="term" value="F:poly(glycerol-phosphate) alpha-glucosyltransferase activity"/>
    <property type="evidence" value="ECO:0007669"/>
    <property type="project" value="UniProtKB-EC"/>
</dbReference>
<dbReference type="AlphaFoldDB" id="A0A2H1K4A8"/>
<gene>
    <name evidence="3" type="ORF">BANT918_02135</name>
</gene>
<dbReference type="EC" id="2.4.1.52" evidence="3"/>
<dbReference type="EMBL" id="FXZD01000006">
    <property type="protein sequence ID" value="SMX94479.1"/>
    <property type="molecule type" value="Genomic_DNA"/>
</dbReference>
<dbReference type="OrthoDB" id="506201at2"/>
<evidence type="ECO:0000313" key="4">
    <source>
        <dbReference type="Proteomes" id="UP000234433"/>
    </source>
</evidence>
<dbReference type="PANTHER" id="PTHR12526:SF630">
    <property type="entry name" value="GLYCOSYLTRANSFERASE"/>
    <property type="match status" value="1"/>
</dbReference>
<evidence type="ECO:0000256" key="1">
    <source>
        <dbReference type="ARBA" id="ARBA00022679"/>
    </source>
</evidence>
<evidence type="ECO:0000313" key="3">
    <source>
        <dbReference type="EMBL" id="SMX94479.1"/>
    </source>
</evidence>